<evidence type="ECO:0000256" key="9">
    <source>
        <dbReference type="ARBA" id="ARBA00023201"/>
    </source>
</evidence>
<feature type="transmembrane region" description="Helical" evidence="10">
    <location>
        <begin position="334"/>
        <end position="353"/>
    </location>
</feature>
<dbReference type="PANTHER" id="PTHR43562">
    <property type="entry name" value="NAPA-TYPE SODIUM/HYDROGEN ANTIPORTER"/>
    <property type="match status" value="1"/>
</dbReference>
<organism evidence="12 13">
    <name type="scientific">Candidatus Staskawiczbacteria bacterium RIFCSPHIGHO2_02_FULL_42_22</name>
    <dbReference type="NCBI Taxonomy" id="1802207"/>
    <lineage>
        <taxon>Bacteria</taxon>
        <taxon>Candidatus Staskawicziibacteriota</taxon>
    </lineage>
</organism>
<keyword evidence="6" id="KW-0915">Sodium</keyword>
<keyword evidence="9" id="KW-0739">Sodium transport</keyword>
<protein>
    <submittedName>
        <fullName evidence="12">Sodium:proton exchanger</fullName>
    </submittedName>
</protein>
<feature type="transmembrane region" description="Helical" evidence="10">
    <location>
        <begin position="88"/>
        <end position="109"/>
    </location>
</feature>
<feature type="domain" description="Cation/H+ exchanger transmembrane" evidence="11">
    <location>
        <begin position="11"/>
        <end position="263"/>
    </location>
</feature>
<gene>
    <name evidence="12" type="ORF">A3D44_04245</name>
</gene>
<evidence type="ECO:0000256" key="5">
    <source>
        <dbReference type="ARBA" id="ARBA00022989"/>
    </source>
</evidence>
<sequence length="426" mass="45596">MIITLFWIALLLVLAKVASLLEKIGQPSVLGELLMGVIIGNLFLVGINFFEPIKSDTLLAFLAELGVIILLFQVGLESNIAQMKKVGLRAFLVAIVGVICPFILGTYIVGPLLFPGLSSTVYLFLGAALTATSVGITARVFKDLGKLKTSEAQIVLGAAVIDDVIGLIILAVVSAIATIGSISLGTVSSISFKAIAFLIGAIVLGQFSAPFIGKLFSKIHTGIGMKFTLAVSFALVFAYLAGKMGLAPIVGAFAAGLVLDPVHFKTFKRPKAIDDLLESSKTLPYKHREKLKQLAHHHSEKHVEELIEPLSYFLVPLFFITTGMNVRLDSLFNIKILIVAIGITLVAIFGKYVSGFFAGKVNKNLVGFGMVPRGEVGLIFASIGSSLGILSHELFSVIVIMVIFTTLLTPPILTYLIKKQEKPLVS</sequence>
<keyword evidence="7" id="KW-0406">Ion transport</keyword>
<keyword evidence="8 10" id="KW-0472">Membrane</keyword>
<dbReference type="Pfam" id="PF00999">
    <property type="entry name" value="Na_H_Exchanger"/>
    <property type="match status" value="2"/>
</dbReference>
<name>A0A1G2I2I1_9BACT</name>
<dbReference type="GO" id="GO:0006814">
    <property type="term" value="P:sodium ion transport"/>
    <property type="evidence" value="ECO:0007669"/>
    <property type="project" value="UniProtKB-KW"/>
</dbReference>
<evidence type="ECO:0000313" key="13">
    <source>
        <dbReference type="Proteomes" id="UP000178820"/>
    </source>
</evidence>
<proteinExistence type="predicted"/>
<dbReference type="GO" id="GO:1902600">
    <property type="term" value="P:proton transmembrane transport"/>
    <property type="evidence" value="ECO:0007669"/>
    <property type="project" value="InterPro"/>
</dbReference>
<feature type="domain" description="Cation/H+ exchanger transmembrane" evidence="11">
    <location>
        <begin position="296"/>
        <end position="417"/>
    </location>
</feature>
<evidence type="ECO:0000256" key="4">
    <source>
        <dbReference type="ARBA" id="ARBA00022692"/>
    </source>
</evidence>
<evidence type="ECO:0000256" key="3">
    <source>
        <dbReference type="ARBA" id="ARBA00022449"/>
    </source>
</evidence>
<dbReference type="STRING" id="1802207.A3D44_04245"/>
<dbReference type="Proteomes" id="UP000178820">
    <property type="component" value="Unassembled WGS sequence"/>
</dbReference>
<comment type="subcellular location">
    <subcellularLocation>
        <location evidence="1">Membrane</location>
        <topology evidence="1">Multi-pass membrane protein</topology>
    </subcellularLocation>
</comment>
<dbReference type="PANTHER" id="PTHR43562:SF3">
    <property type="entry name" value="SODIUM ION_PROTON EXCHANGER (EUROFUNG)"/>
    <property type="match status" value="1"/>
</dbReference>
<evidence type="ECO:0000256" key="10">
    <source>
        <dbReference type="SAM" id="Phobius"/>
    </source>
</evidence>
<dbReference type="GO" id="GO:0015297">
    <property type="term" value="F:antiporter activity"/>
    <property type="evidence" value="ECO:0007669"/>
    <property type="project" value="UniProtKB-KW"/>
</dbReference>
<dbReference type="GO" id="GO:0016020">
    <property type="term" value="C:membrane"/>
    <property type="evidence" value="ECO:0007669"/>
    <property type="project" value="UniProtKB-SubCell"/>
</dbReference>
<dbReference type="EMBL" id="MHOT01000017">
    <property type="protein sequence ID" value="OGZ68877.1"/>
    <property type="molecule type" value="Genomic_DNA"/>
</dbReference>
<accession>A0A1G2I2I1</accession>
<reference evidence="12 13" key="1">
    <citation type="journal article" date="2016" name="Nat. Commun.">
        <title>Thousands of microbial genomes shed light on interconnected biogeochemical processes in an aquifer system.</title>
        <authorList>
            <person name="Anantharaman K."/>
            <person name="Brown C.T."/>
            <person name="Hug L.A."/>
            <person name="Sharon I."/>
            <person name="Castelle C.J."/>
            <person name="Probst A.J."/>
            <person name="Thomas B.C."/>
            <person name="Singh A."/>
            <person name="Wilkins M.J."/>
            <person name="Karaoz U."/>
            <person name="Brodie E.L."/>
            <person name="Williams K.H."/>
            <person name="Hubbard S.S."/>
            <person name="Banfield J.F."/>
        </authorList>
    </citation>
    <scope>NUCLEOTIDE SEQUENCE [LARGE SCALE GENOMIC DNA]</scope>
</reference>
<feature type="transmembrane region" description="Helical" evidence="10">
    <location>
        <begin position="153"/>
        <end position="182"/>
    </location>
</feature>
<dbReference type="Gene3D" id="1.20.1530.20">
    <property type="match status" value="2"/>
</dbReference>
<feature type="transmembrane region" description="Helical" evidence="10">
    <location>
        <begin position="365"/>
        <end position="389"/>
    </location>
</feature>
<feature type="transmembrane region" description="Helical" evidence="10">
    <location>
        <begin position="194"/>
        <end position="213"/>
    </location>
</feature>
<feature type="transmembrane region" description="Helical" evidence="10">
    <location>
        <begin position="57"/>
        <end position="76"/>
    </location>
</feature>
<dbReference type="AlphaFoldDB" id="A0A1G2I2I1"/>
<evidence type="ECO:0000313" key="12">
    <source>
        <dbReference type="EMBL" id="OGZ68877.1"/>
    </source>
</evidence>
<dbReference type="InterPro" id="IPR038770">
    <property type="entry name" value="Na+/solute_symporter_sf"/>
</dbReference>
<dbReference type="InterPro" id="IPR006153">
    <property type="entry name" value="Cation/H_exchanger_TM"/>
</dbReference>
<keyword evidence="2" id="KW-0813">Transport</keyword>
<evidence type="ECO:0000256" key="7">
    <source>
        <dbReference type="ARBA" id="ARBA00023065"/>
    </source>
</evidence>
<feature type="transmembrane region" description="Helical" evidence="10">
    <location>
        <begin position="395"/>
        <end position="417"/>
    </location>
</feature>
<evidence type="ECO:0000256" key="1">
    <source>
        <dbReference type="ARBA" id="ARBA00004141"/>
    </source>
</evidence>
<keyword evidence="3" id="KW-0050">Antiport</keyword>
<keyword evidence="4 10" id="KW-0812">Transmembrane</keyword>
<keyword evidence="5 10" id="KW-1133">Transmembrane helix</keyword>
<comment type="caution">
    <text evidence="12">The sequence shown here is derived from an EMBL/GenBank/DDBJ whole genome shotgun (WGS) entry which is preliminary data.</text>
</comment>
<feature type="transmembrane region" description="Helical" evidence="10">
    <location>
        <begin position="29"/>
        <end position="50"/>
    </location>
</feature>
<evidence type="ECO:0000256" key="8">
    <source>
        <dbReference type="ARBA" id="ARBA00023136"/>
    </source>
</evidence>
<evidence type="ECO:0000256" key="6">
    <source>
        <dbReference type="ARBA" id="ARBA00023053"/>
    </source>
</evidence>
<evidence type="ECO:0000259" key="11">
    <source>
        <dbReference type="Pfam" id="PF00999"/>
    </source>
</evidence>
<feature type="transmembrane region" description="Helical" evidence="10">
    <location>
        <begin position="121"/>
        <end position="141"/>
    </location>
</feature>
<feature type="transmembrane region" description="Helical" evidence="10">
    <location>
        <begin position="233"/>
        <end position="259"/>
    </location>
</feature>
<evidence type="ECO:0000256" key="2">
    <source>
        <dbReference type="ARBA" id="ARBA00022448"/>
    </source>
</evidence>